<name>A0A7C4VT65_9BACT</name>
<gene>
    <name evidence="1" type="ORF">ENT77_01825</name>
</gene>
<evidence type="ECO:0000313" key="1">
    <source>
        <dbReference type="EMBL" id="HGU39927.1"/>
    </source>
</evidence>
<dbReference type="AlphaFoldDB" id="A0A7C4VT65"/>
<proteinExistence type="predicted"/>
<comment type="caution">
    <text evidence="1">The sequence shown here is derived from an EMBL/GenBank/DDBJ whole genome shotgun (WGS) entry which is preliminary data.</text>
</comment>
<organism evidence="1">
    <name type="scientific">Fervidobacterium thailandense</name>
    <dbReference type="NCBI Taxonomy" id="1008305"/>
    <lineage>
        <taxon>Bacteria</taxon>
        <taxon>Thermotogati</taxon>
        <taxon>Thermotogota</taxon>
        <taxon>Thermotogae</taxon>
        <taxon>Thermotogales</taxon>
        <taxon>Fervidobacteriaceae</taxon>
        <taxon>Fervidobacterium</taxon>
    </lineage>
</organism>
<accession>A0A7C4VT65</accession>
<protein>
    <submittedName>
        <fullName evidence="1">Uncharacterized protein</fullName>
    </submittedName>
</protein>
<sequence>MRNFTFWFIIFVFAIGAMAIVVYEHYRYSPKALSVDLSVVKEYLKLKHVDLYEVTSHKIVDEAQLRFSGRLSKFEFAIKMGAVLKLLRDGVTRIEVPIRKTDGKLPFRCKLIGNDVVVTCSECEIPVGSKILSFNGQPVDSVVEKYRWLFPNLGESQARYAFVDKFFHVLPTVIGARMVQVTYLPPNSNVQRLAYLKATTKEVREPHPVELVESTQTIVKVRRFKISTKEEFKEIDELFQSVAKSSTEASSIIFDLRFAEDGGEVLVTRIISHLIEQPTNLYPTLLSRYNNQIVSMEQIPIEPSEKIKGKVSFIFDSTCFYTPHKIIAAFLMTQRVAEIVGEIPFRECYFYTGEFWKVLPNTKVFLVLPTQKVLFNKVVSSNER</sequence>
<dbReference type="Gene3D" id="3.90.226.10">
    <property type="entry name" value="2-enoyl-CoA Hydratase, Chain A, domain 1"/>
    <property type="match status" value="1"/>
</dbReference>
<dbReference type="EMBL" id="DSZY01000009">
    <property type="protein sequence ID" value="HGU39927.1"/>
    <property type="molecule type" value="Genomic_DNA"/>
</dbReference>
<reference evidence="1" key="1">
    <citation type="journal article" date="2020" name="mSystems">
        <title>Genome- and Community-Level Interaction Insights into Carbon Utilization and Element Cycling Functions of Hydrothermarchaeota in Hydrothermal Sediment.</title>
        <authorList>
            <person name="Zhou Z."/>
            <person name="Liu Y."/>
            <person name="Xu W."/>
            <person name="Pan J."/>
            <person name="Luo Z.H."/>
            <person name="Li M."/>
        </authorList>
    </citation>
    <scope>NUCLEOTIDE SEQUENCE [LARGE SCALE GENOMIC DNA]</scope>
    <source>
        <strain evidence="1">SpSt-609</strain>
    </source>
</reference>